<evidence type="ECO:0000256" key="1">
    <source>
        <dbReference type="SAM" id="MobiDB-lite"/>
    </source>
</evidence>
<evidence type="ECO:0000313" key="3">
    <source>
        <dbReference type="EMBL" id="RDK42596.1"/>
    </source>
</evidence>
<keyword evidence="4" id="KW-1185">Reference proteome</keyword>
<sequence length="87" mass="10042">MCGESHPQAGSILLIVWGTLILSWWLAIEARREQKKDCWMALEGRIGFLDWDCLCLHVLSRTEDRRGESAQTQTQISSSYRAGWLFK</sequence>
<proteinExistence type="predicted"/>
<feature type="compositionally biased region" description="Polar residues" evidence="1">
    <location>
        <begin position="69"/>
        <end position="80"/>
    </location>
</feature>
<protein>
    <submittedName>
        <fullName evidence="3">Uncharacterized protein</fullName>
    </submittedName>
</protein>
<dbReference type="EMBL" id="KZ851853">
    <property type="protein sequence ID" value="RDK42596.1"/>
    <property type="molecule type" value="Genomic_DNA"/>
</dbReference>
<dbReference type="Proteomes" id="UP000254937">
    <property type="component" value="Unassembled WGS sequence"/>
</dbReference>
<feature type="transmembrane region" description="Helical" evidence="2">
    <location>
        <begin position="6"/>
        <end position="27"/>
    </location>
</feature>
<accession>A0A370PK93</accession>
<gene>
    <name evidence="3" type="ORF">M752DRAFT_18353</name>
</gene>
<keyword evidence="2" id="KW-1133">Transmembrane helix</keyword>
<feature type="region of interest" description="Disordered" evidence="1">
    <location>
        <begin position="64"/>
        <end position="87"/>
    </location>
</feature>
<keyword evidence="2" id="KW-0472">Membrane</keyword>
<dbReference type="AlphaFoldDB" id="A0A370PK93"/>
<keyword evidence="2" id="KW-0812">Transmembrane</keyword>
<organism evidence="3 4">
    <name type="scientific">Aspergillus phoenicis ATCC 13157</name>
    <dbReference type="NCBI Taxonomy" id="1353007"/>
    <lineage>
        <taxon>Eukaryota</taxon>
        <taxon>Fungi</taxon>
        <taxon>Dikarya</taxon>
        <taxon>Ascomycota</taxon>
        <taxon>Pezizomycotina</taxon>
        <taxon>Eurotiomycetes</taxon>
        <taxon>Eurotiomycetidae</taxon>
        <taxon>Eurotiales</taxon>
        <taxon>Aspergillaceae</taxon>
        <taxon>Aspergillus</taxon>
    </lineage>
</organism>
<reference evidence="3 4" key="1">
    <citation type="submission" date="2018-07" db="EMBL/GenBank/DDBJ databases">
        <title>Section-level genome sequencing of Aspergillus section Nigri to investigate inter- and intra-species variation.</title>
        <authorList>
            <consortium name="DOE Joint Genome Institute"/>
            <person name="Vesth T.C."/>
            <person name="Nybo J.L."/>
            <person name="Theobald S."/>
            <person name="Frisvad J.C."/>
            <person name="Larsen T.O."/>
            <person name="Nielsen K.F."/>
            <person name="Hoof J.B."/>
            <person name="Brandl J."/>
            <person name="Salamov A."/>
            <person name="Riley R."/>
            <person name="Gladden J.M."/>
            <person name="Phatale P."/>
            <person name="Nielsen M.T."/>
            <person name="Lyhne E.K."/>
            <person name="Kogle M.E."/>
            <person name="Strasser K."/>
            <person name="McDonnell E."/>
            <person name="Barry K."/>
            <person name="Clum A."/>
            <person name="Chen C."/>
            <person name="Nolan M."/>
            <person name="Sandor L."/>
            <person name="Kuo A."/>
            <person name="Lipzen A."/>
            <person name="Hainaut M."/>
            <person name="Drula E."/>
            <person name="Tsang A."/>
            <person name="Magnuson J.K."/>
            <person name="Henrissat B."/>
            <person name="Wiebenga A."/>
            <person name="Simmons B.A."/>
            <person name="Makela M.R."/>
            <person name="De vries R.P."/>
            <person name="Grigoriev I.V."/>
            <person name="Mortensen U.H."/>
            <person name="Baker S.E."/>
            <person name="Andersen M.R."/>
        </authorList>
    </citation>
    <scope>NUCLEOTIDE SEQUENCE [LARGE SCALE GENOMIC DNA]</scope>
    <source>
        <strain evidence="3 4">ATCC 13157</strain>
    </source>
</reference>
<name>A0A370PK93_ASPPH</name>
<evidence type="ECO:0000256" key="2">
    <source>
        <dbReference type="SAM" id="Phobius"/>
    </source>
</evidence>
<evidence type="ECO:0000313" key="4">
    <source>
        <dbReference type="Proteomes" id="UP000254937"/>
    </source>
</evidence>